<evidence type="ECO:0000256" key="11">
    <source>
        <dbReference type="RuleBase" id="RU000682"/>
    </source>
</evidence>
<dbReference type="PANTHER" id="PTHR14043:SF5">
    <property type="entry name" value="HOMEOBOX PROTEIN CUT-LIKE 2"/>
    <property type="match status" value="1"/>
</dbReference>
<dbReference type="Proteomes" id="UP000234681">
    <property type="component" value="Chromosome 12"/>
</dbReference>
<feature type="region of interest" description="Disordered" evidence="13">
    <location>
        <begin position="1"/>
        <end position="103"/>
    </location>
</feature>
<gene>
    <name evidence="16" type="primary">Cutl2_predicted</name>
    <name evidence="16" type="ORF">rCG_21710</name>
</gene>
<dbReference type="PROSITE" id="PS51042">
    <property type="entry name" value="CUT"/>
    <property type="match status" value="1"/>
</dbReference>
<evidence type="ECO:0000256" key="3">
    <source>
        <dbReference type="ARBA" id="ARBA00022737"/>
    </source>
</evidence>
<reference evidence="16" key="2">
    <citation type="submission" date="2005-07" db="EMBL/GenBank/DDBJ databases">
        <authorList>
            <person name="Mural R.J."/>
            <person name="Li P.W."/>
            <person name="Adams M.D."/>
            <person name="Amanatides P.G."/>
            <person name="Baden-Tillson H."/>
            <person name="Barnstead M."/>
            <person name="Chin S.H."/>
            <person name="Dew I."/>
            <person name="Evans C.A."/>
            <person name="Ferriera S."/>
            <person name="Flanigan M."/>
            <person name="Fosler C."/>
            <person name="Glodek A."/>
            <person name="Gu Z."/>
            <person name="Holt R.A."/>
            <person name="Jennings D."/>
            <person name="Kraft C.L."/>
            <person name="Lu F."/>
            <person name="Nguyen T."/>
            <person name="Nusskern D.R."/>
            <person name="Pfannkoch C.M."/>
            <person name="Sitter C."/>
            <person name="Sutton G.G."/>
            <person name="Venter J.C."/>
            <person name="Wang Z."/>
            <person name="Woodage T."/>
            <person name="Zheng X.H."/>
            <person name="Zhong F."/>
        </authorList>
    </citation>
    <scope>NUCLEOTIDE SEQUENCE</scope>
    <source>
        <strain evidence="16">BN</strain>
    </source>
</reference>
<feature type="region of interest" description="Disordered" evidence="13">
    <location>
        <begin position="238"/>
        <end position="455"/>
    </location>
</feature>
<proteinExistence type="inferred from homology"/>
<evidence type="ECO:0000256" key="7">
    <source>
        <dbReference type="ARBA" id="ARBA00023155"/>
    </source>
</evidence>
<evidence type="ECO:0000256" key="4">
    <source>
        <dbReference type="ARBA" id="ARBA00023015"/>
    </source>
</evidence>
<evidence type="ECO:0000256" key="10">
    <source>
        <dbReference type="PROSITE-ProRule" id="PRU00108"/>
    </source>
</evidence>
<dbReference type="FunFam" id="1.10.10.60:FF:000116">
    <property type="entry name" value="Cut-like homeobox 2b"/>
    <property type="match status" value="1"/>
</dbReference>
<evidence type="ECO:0000313" key="16">
    <source>
        <dbReference type="EMBL" id="EDM13712.1"/>
    </source>
</evidence>
<dbReference type="PROSITE" id="PS50071">
    <property type="entry name" value="HOMEOBOX_2"/>
    <property type="match status" value="1"/>
</dbReference>
<dbReference type="InterPro" id="IPR001356">
    <property type="entry name" value="HD"/>
</dbReference>
<keyword evidence="9 10" id="KW-0539">Nucleus</keyword>
<feature type="DNA-binding region" description="Homeobox" evidence="10">
    <location>
        <begin position="174"/>
        <end position="233"/>
    </location>
</feature>
<feature type="compositionally biased region" description="Polar residues" evidence="13">
    <location>
        <begin position="80"/>
        <end position="103"/>
    </location>
</feature>
<reference evidence="16" key="1">
    <citation type="journal article" date="2005" name="Genome Res.">
        <title>Gene and alternative splicing annotation with AIR.</title>
        <authorList>
            <person name="Florea L."/>
            <person name="Di Francesco V."/>
            <person name="Miller J."/>
            <person name="Turner R."/>
            <person name="Yao A."/>
            <person name="Harris M."/>
            <person name="Walenz B."/>
            <person name="Mobarry C."/>
            <person name="Merkulov G.V."/>
            <person name="Charlab R."/>
            <person name="Dew I."/>
            <person name="Deng Z."/>
            <person name="Istrail S."/>
            <person name="Li P."/>
            <person name="Sutton G."/>
        </authorList>
    </citation>
    <scope>NUCLEOTIDE SEQUENCE</scope>
    <source>
        <strain evidence="16">BN</strain>
    </source>
</reference>
<dbReference type="GO" id="GO:0005634">
    <property type="term" value="C:nucleus"/>
    <property type="evidence" value="ECO:0007669"/>
    <property type="project" value="UniProtKB-SubCell"/>
</dbReference>
<organism evidence="16">
    <name type="scientific">Rattus norvegicus</name>
    <name type="common">Rat</name>
    <dbReference type="NCBI Taxonomy" id="10116"/>
    <lineage>
        <taxon>Eukaryota</taxon>
        <taxon>Metazoa</taxon>
        <taxon>Chordata</taxon>
        <taxon>Craniata</taxon>
        <taxon>Vertebrata</taxon>
        <taxon>Euteleostomi</taxon>
        <taxon>Mammalia</taxon>
        <taxon>Eutheria</taxon>
        <taxon>Euarchontoglires</taxon>
        <taxon>Glires</taxon>
        <taxon>Rodentia</taxon>
        <taxon>Myomorpha</taxon>
        <taxon>Muroidea</taxon>
        <taxon>Muridae</taxon>
        <taxon>Murinae</taxon>
        <taxon>Rattus</taxon>
    </lineage>
</organism>
<evidence type="ECO:0000256" key="1">
    <source>
        <dbReference type="ARBA" id="ARBA00004123"/>
    </source>
</evidence>
<dbReference type="Gene3D" id="1.10.260.40">
    <property type="entry name" value="lambda repressor-like DNA-binding domains"/>
    <property type="match status" value="2"/>
</dbReference>
<feature type="domain" description="CUT" evidence="15">
    <location>
        <begin position="1"/>
        <end position="41"/>
    </location>
</feature>
<protein>
    <recommendedName>
        <fullName evidence="12">One cut domain family member</fullName>
    </recommendedName>
</protein>
<evidence type="ECO:0000256" key="5">
    <source>
        <dbReference type="ARBA" id="ARBA00023054"/>
    </source>
</evidence>
<dbReference type="InterPro" id="IPR009057">
    <property type="entry name" value="Homeodomain-like_sf"/>
</dbReference>
<comment type="subcellular location">
    <subcellularLocation>
        <location evidence="1 10 11">Nucleus</location>
    </subcellularLocation>
</comment>
<dbReference type="SUPFAM" id="SSF46689">
    <property type="entry name" value="Homeodomain-like"/>
    <property type="match status" value="1"/>
</dbReference>
<evidence type="ECO:0000259" key="14">
    <source>
        <dbReference type="PROSITE" id="PS50071"/>
    </source>
</evidence>
<feature type="compositionally biased region" description="Low complexity" evidence="13">
    <location>
        <begin position="38"/>
        <end position="52"/>
    </location>
</feature>
<evidence type="ECO:0000256" key="2">
    <source>
        <dbReference type="ARBA" id="ARBA00008190"/>
    </source>
</evidence>
<dbReference type="GO" id="GO:0003677">
    <property type="term" value="F:DNA binding"/>
    <property type="evidence" value="ECO:0007669"/>
    <property type="project" value="UniProtKB-UniRule"/>
</dbReference>
<keyword evidence="6 10" id="KW-0238">DNA-binding</keyword>
<dbReference type="PANTHER" id="PTHR14043">
    <property type="entry name" value="CCAAT DISPLACEMENT PROTEIN-RELATED"/>
    <property type="match status" value="1"/>
</dbReference>
<keyword evidence="4 12" id="KW-0805">Transcription regulation</keyword>
<keyword evidence="7 10" id="KW-0371">Homeobox</keyword>
<dbReference type="InterPro" id="IPR003350">
    <property type="entry name" value="CUT_dom"/>
</dbReference>
<comment type="similarity">
    <text evidence="2 12">Belongs to the CUT homeobox family.</text>
</comment>
<keyword evidence="8 12" id="KW-0804">Transcription</keyword>
<feature type="compositionally biased region" description="Low complexity" evidence="13">
    <location>
        <begin position="379"/>
        <end position="393"/>
    </location>
</feature>
<evidence type="ECO:0000256" key="9">
    <source>
        <dbReference type="ARBA" id="ARBA00023242"/>
    </source>
</evidence>
<evidence type="ECO:0000256" key="6">
    <source>
        <dbReference type="ARBA" id="ARBA00023125"/>
    </source>
</evidence>
<evidence type="ECO:0000256" key="12">
    <source>
        <dbReference type="RuleBase" id="RU361129"/>
    </source>
</evidence>
<dbReference type="CDD" id="cd00086">
    <property type="entry name" value="homeodomain"/>
    <property type="match status" value="1"/>
</dbReference>
<evidence type="ECO:0000259" key="15">
    <source>
        <dbReference type="PROSITE" id="PS51042"/>
    </source>
</evidence>
<feature type="domain" description="Homeobox" evidence="14">
    <location>
        <begin position="172"/>
        <end position="232"/>
    </location>
</feature>
<feature type="compositionally biased region" description="Basic and acidic residues" evidence="13">
    <location>
        <begin position="321"/>
        <end position="335"/>
    </location>
</feature>
<keyword evidence="5" id="KW-0175">Coiled coil</keyword>
<dbReference type="InterPro" id="IPR010982">
    <property type="entry name" value="Lambda_DNA-bd_dom_sf"/>
</dbReference>
<dbReference type="Pfam" id="PF00046">
    <property type="entry name" value="Homeodomain"/>
    <property type="match status" value="1"/>
</dbReference>
<dbReference type="Gene3D" id="1.10.10.60">
    <property type="entry name" value="Homeodomain-like"/>
    <property type="match status" value="1"/>
</dbReference>
<sequence length="487" mass="52809">MLSRPKPWSKLTQKGREPFIRMQLWLSDQLGQGQAPNQQPSASQASPTEPTSSPSPPPSPTEPEKTSQEPLGLSLESSKENQQPEGRASSTLGGKPLSSSQTTGGIQEMVAMSPELDTYSITKRVKEVLTDNNLAYLKRRYGLISTGSDSESPAAHSECPSPCLQPQELSLMQAKKPRVVLAPAEKEALRKAYQLEPYPSQQTIELLSFQLNLKTNTVVNWFHNYRSRMRREMLVEGTQDDPDFDPSGGSSVLPSGHTHTDPTPQSPDSEIEDQKPPMKSLELQEPESPVHQAAPDRAVVKIKQEEGLEVDGDSQPQDIGDPDRGQGGPKEEDTHPLGNNELSELVPGPFLPGTPNPDCSSLHTPQAKETGEQVHSEPLSFKSTSESSCCSLEGPPNSPSAISSPDLMTCVSPAPSSSAPISPSLPGTLPAKVPSTSPTADPAAALHPSTKVNPNLQRRHEKMANLNSIIYRLERAANREEALEWEF</sequence>
<dbReference type="AlphaFoldDB" id="A6J1C3"/>
<feature type="compositionally biased region" description="Low complexity" evidence="13">
    <location>
        <begin position="412"/>
        <end position="426"/>
    </location>
</feature>
<feature type="compositionally biased region" description="Low complexity" evidence="13">
    <location>
        <begin position="434"/>
        <end position="445"/>
    </location>
</feature>
<dbReference type="EMBL" id="CH473973">
    <property type="protein sequence ID" value="EDM13712.1"/>
    <property type="molecule type" value="Genomic_DNA"/>
</dbReference>
<accession>A6J1C3</accession>
<dbReference type="SMART" id="SM00389">
    <property type="entry name" value="HOX"/>
    <property type="match status" value="1"/>
</dbReference>
<name>A6J1C3_RAT</name>
<dbReference type="Pfam" id="PF02376">
    <property type="entry name" value="CUT"/>
    <property type="match status" value="1"/>
</dbReference>
<keyword evidence="3" id="KW-0677">Repeat</keyword>
<evidence type="ECO:0000256" key="13">
    <source>
        <dbReference type="SAM" id="MobiDB-lite"/>
    </source>
</evidence>
<evidence type="ECO:0000256" key="8">
    <source>
        <dbReference type="ARBA" id="ARBA00023163"/>
    </source>
</evidence>
<dbReference type="SUPFAM" id="SSF47413">
    <property type="entry name" value="lambda repressor-like DNA-binding domains"/>
    <property type="match status" value="2"/>
</dbReference>